<evidence type="ECO:0000259" key="2">
    <source>
        <dbReference type="Pfam" id="PF02627"/>
    </source>
</evidence>
<dbReference type="GO" id="GO:0051920">
    <property type="term" value="F:peroxiredoxin activity"/>
    <property type="evidence" value="ECO:0007669"/>
    <property type="project" value="InterPro"/>
</dbReference>
<sequence>MKIIRLFAGEAGKHVIGVCGGVQSLIAADVVRGHRVTCNPELASDVRLAGAEYVETTPSGAVLDRDLITGIEGDYFPEWIALLQDALRQGERENREYPPASRTSVCWPNEGLDTASPPSRFDQGMLTLEAISGENYKKFIQTLNRLSPDFGVLLVETGYADLISRPALTLKSRELATVATLVTLGNATSALKFHCAGMLNTGWSARELVETVLHAVVYAGFPAVSNALRLVSDVLREHKIDPESSRDELPSGNREIPAEVLTLMVAHDALGGRIEPVLATLISKFVYGEIWSRPGLSVKDRQLATLAMAMTKGNQVAAVCKHIKGCLMMGWTRAQLVEVLIQMTGYIGWPMTLAVAGPVLEVFDRFDEEGLPPIPKDPIAREVFEVQAISPVPGALAHKGCATSCKQKFNVADDIGAVLARYTTEFFGAKTVGRSGKLDGKTREIAIIAALTATGRTVDTESLESHVNTAIDLGVQWCEIVEAMELMLPYTGFEAVKQAMGYAHATGEERPFT</sequence>
<dbReference type="Gene3D" id="3.40.50.880">
    <property type="match status" value="1"/>
</dbReference>
<evidence type="ECO:0000259" key="1">
    <source>
        <dbReference type="Pfam" id="PF01965"/>
    </source>
</evidence>
<evidence type="ECO:0008006" key="5">
    <source>
        <dbReference type="Google" id="ProtNLM"/>
    </source>
</evidence>
<dbReference type="Pfam" id="PF01965">
    <property type="entry name" value="DJ-1_PfpI"/>
    <property type="match status" value="1"/>
</dbReference>
<reference evidence="3 4" key="1">
    <citation type="submission" date="2020-04" db="EMBL/GenBank/DDBJ databases">
        <authorList>
            <person name="De Canck E."/>
        </authorList>
    </citation>
    <scope>NUCLEOTIDE SEQUENCE [LARGE SCALE GENOMIC DNA]</scope>
    <source>
        <strain evidence="3 4">LMG 29542</strain>
    </source>
</reference>
<dbReference type="AlphaFoldDB" id="A0A6J5F645"/>
<dbReference type="PANTHER" id="PTHR33570:SF10">
    <property type="entry name" value="GAMMA-CARBOXYMUCONOLACTONE DECARBOXYLASE"/>
    <property type="match status" value="1"/>
</dbReference>
<dbReference type="SUPFAM" id="SSF69118">
    <property type="entry name" value="AhpD-like"/>
    <property type="match status" value="2"/>
</dbReference>
<dbReference type="Proteomes" id="UP000494363">
    <property type="component" value="Unassembled WGS sequence"/>
</dbReference>
<protein>
    <recommendedName>
        <fullName evidence="5">Carboxymuconolactone decarboxylase-like domain-containing protein</fullName>
    </recommendedName>
</protein>
<dbReference type="EMBL" id="CADIKH010000103">
    <property type="protein sequence ID" value="CAB3774259.1"/>
    <property type="molecule type" value="Genomic_DNA"/>
</dbReference>
<dbReference type="Pfam" id="PF02627">
    <property type="entry name" value="CMD"/>
    <property type="match status" value="3"/>
</dbReference>
<dbReference type="SUPFAM" id="SSF52317">
    <property type="entry name" value="Class I glutamine amidotransferase-like"/>
    <property type="match status" value="1"/>
</dbReference>
<feature type="domain" description="Carboxymuconolactone decarboxylase-like" evidence="2">
    <location>
        <begin position="278"/>
        <end position="356"/>
    </location>
</feature>
<feature type="domain" description="Carboxymuconolactone decarboxylase-like" evidence="2">
    <location>
        <begin position="421"/>
        <end position="504"/>
    </location>
</feature>
<gene>
    <name evidence="3" type="ORF">LMG29542_07675</name>
</gene>
<dbReference type="InterPro" id="IPR029062">
    <property type="entry name" value="Class_I_gatase-like"/>
</dbReference>
<dbReference type="InterPro" id="IPR002818">
    <property type="entry name" value="DJ-1/PfpI"/>
</dbReference>
<name>A0A6J5F645_9BURK</name>
<proteinExistence type="predicted"/>
<evidence type="ECO:0000313" key="4">
    <source>
        <dbReference type="Proteomes" id="UP000494363"/>
    </source>
</evidence>
<evidence type="ECO:0000313" key="3">
    <source>
        <dbReference type="EMBL" id="CAB3774259.1"/>
    </source>
</evidence>
<feature type="domain" description="Carboxymuconolactone decarboxylase-like" evidence="2">
    <location>
        <begin position="148"/>
        <end position="231"/>
    </location>
</feature>
<keyword evidence="4" id="KW-1185">Reference proteome</keyword>
<dbReference type="PANTHER" id="PTHR33570">
    <property type="entry name" value="4-CARBOXYMUCONOLACTONE DECARBOXYLASE FAMILY PROTEIN"/>
    <property type="match status" value="1"/>
</dbReference>
<organism evidence="3 4">
    <name type="scientific">Paraburkholderia humisilvae</name>
    <dbReference type="NCBI Taxonomy" id="627669"/>
    <lineage>
        <taxon>Bacteria</taxon>
        <taxon>Pseudomonadati</taxon>
        <taxon>Pseudomonadota</taxon>
        <taxon>Betaproteobacteria</taxon>
        <taxon>Burkholderiales</taxon>
        <taxon>Burkholderiaceae</taxon>
        <taxon>Paraburkholderia</taxon>
    </lineage>
</organism>
<accession>A0A6J5F645</accession>
<dbReference type="InterPro" id="IPR052512">
    <property type="entry name" value="4CMD/NDH-1_regulator"/>
</dbReference>
<dbReference type="Gene3D" id="1.20.1290.10">
    <property type="entry name" value="AhpD-like"/>
    <property type="match status" value="3"/>
</dbReference>
<dbReference type="InterPro" id="IPR029032">
    <property type="entry name" value="AhpD-like"/>
</dbReference>
<feature type="domain" description="DJ-1/PfpI" evidence="1">
    <location>
        <begin position="3"/>
        <end position="80"/>
    </location>
</feature>
<dbReference type="InterPro" id="IPR003779">
    <property type="entry name" value="CMD-like"/>
</dbReference>